<evidence type="ECO:0000256" key="13">
    <source>
        <dbReference type="ARBA" id="ARBA00032044"/>
    </source>
</evidence>
<evidence type="ECO:0000256" key="11">
    <source>
        <dbReference type="ARBA" id="ARBA00023242"/>
    </source>
</evidence>
<evidence type="ECO:0000256" key="14">
    <source>
        <dbReference type="ARBA" id="ARBA00048173"/>
    </source>
</evidence>
<evidence type="ECO:0000256" key="4">
    <source>
        <dbReference type="ARBA" id="ARBA00022454"/>
    </source>
</evidence>
<evidence type="ECO:0000313" key="18">
    <source>
        <dbReference type="Proteomes" id="UP000008143"/>
    </source>
</evidence>
<evidence type="ECO:0000256" key="12">
    <source>
        <dbReference type="ARBA" id="ARBA00023274"/>
    </source>
</evidence>
<dbReference type="GO" id="GO:0070034">
    <property type="term" value="F:telomerase RNA binding"/>
    <property type="evidence" value="ECO:0000318"/>
    <property type="project" value="GO_Central"/>
</dbReference>
<dbReference type="PANTHER" id="PTHR12066:SF0">
    <property type="entry name" value="TELOMERASE REVERSE TRANSCRIPTASE"/>
    <property type="match status" value="1"/>
</dbReference>
<dbReference type="GeneID" id="101731917"/>
<dbReference type="FunFam" id="1.10.357.90:FF:000001">
    <property type="entry name" value="Telomerase reverse transcriptase"/>
    <property type="match status" value="1"/>
</dbReference>
<dbReference type="InterPro" id="IPR049139">
    <property type="entry name" value="TERT_C"/>
</dbReference>
<dbReference type="STRING" id="8364.ENSXETP00000034113"/>
<evidence type="ECO:0000256" key="1">
    <source>
        <dbReference type="ARBA" id="ARBA00008001"/>
    </source>
</evidence>
<name>F6TTE7_XENTR</name>
<dbReference type="RefSeq" id="XP_012820944.2">
    <property type="nucleotide sequence ID" value="XM_012965490.3"/>
</dbReference>
<dbReference type="Xenbase" id="XB-GENE-6451333">
    <property type="gene designation" value="tert"/>
</dbReference>
<keyword evidence="4 15" id="KW-0158">Chromosome</keyword>
<dbReference type="Proteomes" id="UP000008143">
    <property type="component" value="Chromosome 6"/>
</dbReference>
<keyword evidence="10 15" id="KW-0695">RNA-directed DNA polymerase</keyword>
<dbReference type="Pfam" id="PF12009">
    <property type="entry name" value="Telomerase_RBD"/>
    <property type="match status" value="1"/>
</dbReference>
<keyword evidence="11 15" id="KW-0539">Nucleus</keyword>
<comment type="catalytic activity">
    <reaction evidence="14 15">
        <text>DNA(n) + a 2'-deoxyribonucleoside 5'-triphosphate = DNA(n+1) + diphosphate</text>
        <dbReference type="Rhea" id="RHEA:22508"/>
        <dbReference type="Rhea" id="RHEA-COMP:17339"/>
        <dbReference type="Rhea" id="RHEA-COMP:17340"/>
        <dbReference type="ChEBI" id="CHEBI:33019"/>
        <dbReference type="ChEBI" id="CHEBI:61560"/>
        <dbReference type="ChEBI" id="CHEBI:173112"/>
        <dbReference type="EC" id="2.7.7.49"/>
    </reaction>
</comment>
<dbReference type="PANTHER" id="PTHR12066">
    <property type="entry name" value="TELOMERASE REVERSE TRANSCRIPTASE"/>
    <property type="match status" value="1"/>
</dbReference>
<dbReference type="CTD" id="7015"/>
<dbReference type="PROSITE" id="PS50878">
    <property type="entry name" value="RT_POL"/>
    <property type="match status" value="1"/>
</dbReference>
<gene>
    <name evidence="17 19 20" type="primary">tert</name>
</gene>
<evidence type="ECO:0000256" key="15">
    <source>
        <dbReference type="RuleBase" id="RU365061"/>
    </source>
</evidence>
<dbReference type="EC" id="2.7.7.49" evidence="2 15"/>
<dbReference type="GO" id="GO:0042162">
    <property type="term" value="F:telomeric DNA binding"/>
    <property type="evidence" value="ECO:0000318"/>
    <property type="project" value="GO_Central"/>
</dbReference>
<dbReference type="AGR" id="Xenbase:XB-GENE-6451333"/>
<evidence type="ECO:0000313" key="17">
    <source>
        <dbReference type="Ensembl" id="ENSXETP00000034113"/>
    </source>
</evidence>
<evidence type="ECO:0000313" key="19">
    <source>
        <dbReference type="RefSeq" id="XP_012820944.2"/>
    </source>
</evidence>
<dbReference type="Ensembl" id="ENSXETT00000034113">
    <property type="protein sequence ID" value="ENSXETP00000034113"/>
    <property type="gene ID" value="ENSXETG00000015624"/>
</dbReference>
<dbReference type="Bgee" id="ENSXETG00000015624">
    <property type="expression patterns" value="Expressed in testis and 12 other cell types or tissues"/>
</dbReference>
<evidence type="ECO:0000256" key="6">
    <source>
        <dbReference type="ARBA" id="ARBA00022695"/>
    </source>
</evidence>
<keyword evidence="8 15" id="KW-0460">Magnesium</keyword>
<keyword evidence="18" id="KW-1185">Reference proteome</keyword>
<dbReference type="FunFam" id="3.30.70.2630:FF:000001">
    <property type="entry name" value="Telomerase reverse transcriptase"/>
    <property type="match status" value="1"/>
</dbReference>
<protein>
    <recommendedName>
        <fullName evidence="3 15">Telomerase reverse transcriptase</fullName>
        <ecNumber evidence="2 15">2.7.7.49</ecNumber>
    </recommendedName>
    <alternativeName>
        <fullName evidence="13 15">Telomerase catalytic subunit</fullName>
    </alternativeName>
</protein>
<dbReference type="Gene3D" id="1.10.132.70">
    <property type="match status" value="1"/>
</dbReference>
<keyword evidence="9 15" id="KW-0779">Telomere</keyword>
<dbReference type="eggNOG" id="KOG1005">
    <property type="taxonomic scope" value="Eukaryota"/>
</dbReference>
<reference evidence="19" key="3">
    <citation type="submission" date="2025-04" db="UniProtKB">
        <authorList>
            <consortium name="RefSeq"/>
        </authorList>
    </citation>
    <scope>IDENTIFICATION</scope>
    <source>
        <strain evidence="19">Nigerian</strain>
        <tissue evidence="19">Liver and blood</tissue>
    </source>
</reference>
<evidence type="ECO:0000256" key="7">
    <source>
        <dbReference type="ARBA" id="ARBA00022723"/>
    </source>
</evidence>
<proteinExistence type="inferred from homology"/>
<dbReference type="CDD" id="cd01648">
    <property type="entry name" value="TERT"/>
    <property type="match status" value="1"/>
</dbReference>
<dbReference type="Pfam" id="PF21399">
    <property type="entry name" value="TERT_C"/>
    <property type="match status" value="1"/>
</dbReference>
<accession>F6TTE7</accession>
<evidence type="ECO:0000256" key="9">
    <source>
        <dbReference type="ARBA" id="ARBA00022895"/>
    </source>
</evidence>
<evidence type="ECO:0000313" key="20">
    <source>
        <dbReference type="Xenbase" id="XB-GENE-6451333"/>
    </source>
</evidence>
<organism evidence="17">
    <name type="scientific">Xenopus tropicalis</name>
    <name type="common">Western clawed frog</name>
    <name type="synonym">Silurana tropicalis</name>
    <dbReference type="NCBI Taxonomy" id="8364"/>
    <lineage>
        <taxon>Eukaryota</taxon>
        <taxon>Metazoa</taxon>
        <taxon>Chordata</taxon>
        <taxon>Craniata</taxon>
        <taxon>Vertebrata</taxon>
        <taxon>Euteleostomi</taxon>
        <taxon>Amphibia</taxon>
        <taxon>Batrachia</taxon>
        <taxon>Anura</taxon>
        <taxon>Pipoidea</taxon>
        <taxon>Pipidae</taxon>
        <taxon>Xenopodinae</taxon>
        <taxon>Xenopus</taxon>
        <taxon>Silurana</taxon>
    </lineage>
</organism>
<dbReference type="SUPFAM" id="SSF56672">
    <property type="entry name" value="DNA/RNA polymerases"/>
    <property type="match status" value="1"/>
</dbReference>
<evidence type="ECO:0000256" key="10">
    <source>
        <dbReference type="ARBA" id="ARBA00022918"/>
    </source>
</evidence>
<dbReference type="PRINTS" id="PR01365">
    <property type="entry name" value="TELOMERASERT"/>
</dbReference>
<comment type="function">
    <text evidence="15">Telomerase is a ribonucleoprotein enzyme essential for the replication of chromosome termini in most eukaryotes. It elongates telomeres. It is a reverse transcriptase that adds simple sequence repeats to chromosome ends by copying a template sequence within the RNA component of the enzyme.</text>
</comment>
<dbReference type="KEGG" id="xtr:101731917"/>
<evidence type="ECO:0000256" key="2">
    <source>
        <dbReference type="ARBA" id="ARBA00012493"/>
    </source>
</evidence>
<dbReference type="InterPro" id="IPR043502">
    <property type="entry name" value="DNA/RNA_pol_sf"/>
</dbReference>
<keyword evidence="12" id="KW-0687">Ribonucleoprotein</keyword>
<keyword evidence="6 15" id="KW-0548">Nucleotidyltransferase</keyword>
<dbReference type="GeneTree" id="ENSGT00390000018531"/>
<dbReference type="AlphaFoldDB" id="F6TTE7"/>
<keyword evidence="7 15" id="KW-0479">Metal-binding</keyword>
<dbReference type="InterPro" id="IPR000477">
    <property type="entry name" value="RT_dom"/>
</dbReference>
<dbReference type="Gene3D" id="1.10.357.90">
    <property type="match status" value="1"/>
</dbReference>
<dbReference type="GO" id="GO:0046872">
    <property type="term" value="F:metal ion binding"/>
    <property type="evidence" value="ECO:0007669"/>
    <property type="project" value="UniProtKB-KW"/>
</dbReference>
<evidence type="ECO:0000256" key="3">
    <source>
        <dbReference type="ARBA" id="ARBA00016182"/>
    </source>
</evidence>
<dbReference type="InterPro" id="IPR021891">
    <property type="entry name" value="Telomerase_RBD"/>
</dbReference>
<dbReference type="GO" id="GO:0007004">
    <property type="term" value="P:telomere maintenance via telomerase"/>
    <property type="evidence" value="ECO:0000318"/>
    <property type="project" value="GO_Central"/>
</dbReference>
<dbReference type="InterPro" id="IPR003545">
    <property type="entry name" value="Telomerase_RT"/>
</dbReference>
<feature type="domain" description="Reverse transcriptase" evidence="16">
    <location>
        <begin position="702"/>
        <end position="1036"/>
    </location>
</feature>
<keyword evidence="5 15" id="KW-0808">Transferase</keyword>
<comment type="similarity">
    <text evidence="1 15">Belongs to the reverse transcriptase family. Telomerase subfamily.</text>
</comment>
<dbReference type="GO" id="GO:0003720">
    <property type="term" value="F:telomerase activity"/>
    <property type="evidence" value="ECO:0000318"/>
    <property type="project" value="GO_Central"/>
</dbReference>
<dbReference type="ExpressionAtlas" id="F6TTE7">
    <property type="expression patterns" value="baseline and differential"/>
</dbReference>
<dbReference type="Pfam" id="PF00078">
    <property type="entry name" value="RVT_1"/>
    <property type="match status" value="1"/>
</dbReference>
<evidence type="ECO:0000256" key="8">
    <source>
        <dbReference type="ARBA" id="ARBA00022842"/>
    </source>
</evidence>
<reference evidence="17" key="1">
    <citation type="journal article" date="2010" name="Science">
        <title>The genome of the Western clawed frog Xenopus tropicalis.</title>
        <authorList>
            <person name="Hellsten U."/>
            <person name="Harland R.M."/>
            <person name="Gilchrist M.J."/>
            <person name="Hendrix D."/>
            <person name="Jurka J."/>
            <person name="Kapitonov V."/>
            <person name="Ovcharenko I."/>
            <person name="Putnam N.H."/>
            <person name="Shu S."/>
            <person name="Taher L."/>
            <person name="Blitz I.L."/>
            <person name="Blumberg B."/>
            <person name="Dichmann D.S."/>
            <person name="Dubchak I."/>
            <person name="Amaya E."/>
            <person name="Detter J.C."/>
            <person name="Fletcher R."/>
            <person name="Gerhard D.S."/>
            <person name="Goodstein D."/>
            <person name="Graves T."/>
            <person name="Grigoriev I.V."/>
            <person name="Grimwood J."/>
            <person name="Kawashima T."/>
            <person name="Lindquist E."/>
            <person name="Lucas S.M."/>
            <person name="Mead P.E."/>
            <person name="Mitros T."/>
            <person name="Ogino H."/>
            <person name="Ohta Y."/>
            <person name="Poliakov A.V."/>
            <person name="Pollet N."/>
            <person name="Robert J."/>
            <person name="Salamov A."/>
            <person name="Sater A.K."/>
            <person name="Schmutz J."/>
            <person name="Terry A."/>
            <person name="Vize P.D."/>
            <person name="Warren W.C."/>
            <person name="Wells D."/>
            <person name="Wills A."/>
            <person name="Wilson R.K."/>
            <person name="Zimmerman L.B."/>
            <person name="Zorn A.M."/>
            <person name="Grainger R."/>
            <person name="Grammer T."/>
            <person name="Khokha M.K."/>
            <person name="Richardson P.M."/>
            <person name="Rokhsar D.S."/>
        </authorList>
    </citation>
    <scope>NUCLEOTIDE SEQUENCE [LARGE SCALE GENOMIC DNA]</scope>
    <source>
        <strain evidence="17">Nigerian</strain>
    </source>
</reference>
<dbReference type="OMA" id="SYKAVQW"/>
<dbReference type="Gene3D" id="3.30.70.2630">
    <property type="match status" value="1"/>
</dbReference>
<dbReference type="OrthoDB" id="289721at2759"/>
<sequence>MGLIYQCAQRGPQYAPVLAMTLCTGGAELLSILHSLYGQVLGIVEYIDSLHVPGGIKVPVLQEGDPEKFKSFVAELMLCIPRGTKSLPSPVSFLQLSTQREVVARVIQRICEKKRKNVLAFGYGLVDENSSLNIRLTPNICSYFPNSTTTTISTSILWETLLTRVGDDVMMYWLEQCSVFVFVPPSCCYQISGQPIYTLPYDSMCSFRSQSFMHSNVLLQYIKRNAFFLRKKYLKPKKWWKTVLNSKVEKHSKTSQMLTWQNKKSTSALPICSESSMKVTTKIHSKRKMCTTDICDIPTKKRRVNLDKDDKMDHVSFTSACLSSFSNVCPEAKVQATEFITSRYGKKTKIQCPKSTSYSVDGEFNVTLQNNANTFITNASVPTIQSKTSFSNIFIEIGRTLYSSISFKKGFSESFILNSLDCTPSGSQKLVETIFLNNFLTEQNFDQPKRDENFRSKLPKRYWRMRKYFQELIQNHKNFPYLVYLNKHCPVRPSMACSHKLALQKKNKCKMDKSICDLSNTSVMKNKIVNDEKPLKHVPAEATFLPLLKQHSSSWQVYMFVRECLNSLVPDFIWGSSHNKCRFLRNVKSFLFFSGKFGKVSLLELMWKMKVEDCSWIRLRKSDHFVPASEHLLRERILAKFIFWLMDTYVIQLLKSFFFVTETMFQKNRLLFYRKRIWKKLQNLGLRKHLEKVKLRPLSCDELEKMQQWKNIPLVSRLRFIPKTNGLRPISRVSSTLGSQQSKENQEKKIQHFTSRVRNLFSVLNYEWNRNCSLIGSSVFGMDDIYKQWKKFVLDFEKSRAEKGKFYFVKTDVKGAYDTIPHSKLDEVILKVINPNANEVYCIRRYASVSVDSTGRIIKSFKRHVSALADVLPNMKQFVSKQQEKNLTRNTILVEQSLLLNESSVKLLAVFQQMIRSHILRIEDRYYMQCCGIPQGSMLSTILCSLCYGDMENKLFGGIQQNGVLMRLIDDFLFVTPHLNQAKTFLRTLAEGIPQYGCSISPQKTVVNFPVDDIPACSEVEQLPVHCLFRWCGLLLDTQTLDVYYDYSSYACTSIRSSMTFCHSSAAGKNMKQKLLRVLKLKCHSLFLDLQVNSLRTVFINTYKIFLLQAYRFHACVVQLPFGQRVMNNPPFFLTVISDMAPCFYTTFKSKNKDVTRGYKDVSCQFNFEAVQWLSYQAFLTKLRNHKILYKCLIGPLHNCKMQLSRRLSQYTIDLLKAVTDSSLHKDFSCIMD</sequence>
<evidence type="ECO:0000259" key="16">
    <source>
        <dbReference type="PROSITE" id="PS50878"/>
    </source>
</evidence>
<dbReference type="GO" id="GO:0000781">
    <property type="term" value="C:chromosome, telomeric region"/>
    <property type="evidence" value="ECO:0007669"/>
    <property type="project" value="UniProtKB-SubCell"/>
</dbReference>
<dbReference type="HOGENOM" id="CLU_001996_2_0_1"/>
<dbReference type="SMART" id="SM00975">
    <property type="entry name" value="Telomerase_RBD"/>
    <property type="match status" value="1"/>
</dbReference>
<dbReference type="GO" id="GO:0000333">
    <property type="term" value="C:telomerase catalytic core complex"/>
    <property type="evidence" value="ECO:0000318"/>
    <property type="project" value="GO_Central"/>
</dbReference>
<comment type="subcellular location">
    <subcellularLocation>
        <location evidence="15">Nucleus</location>
    </subcellularLocation>
    <subcellularLocation>
        <location evidence="15">Chromosome</location>
        <location evidence="15">Telomere</location>
    </subcellularLocation>
</comment>
<reference evidence="17" key="2">
    <citation type="submission" date="2011-06" db="UniProtKB">
        <authorList>
            <consortium name="Ensembl"/>
        </authorList>
    </citation>
    <scope>IDENTIFICATION</scope>
</reference>
<evidence type="ECO:0000256" key="5">
    <source>
        <dbReference type="ARBA" id="ARBA00022679"/>
    </source>
</evidence>